<organism evidence="3 4">
    <name type="scientific">Melipona bicolor</name>
    <dbReference type="NCBI Taxonomy" id="60889"/>
    <lineage>
        <taxon>Eukaryota</taxon>
        <taxon>Metazoa</taxon>
        <taxon>Ecdysozoa</taxon>
        <taxon>Arthropoda</taxon>
        <taxon>Hexapoda</taxon>
        <taxon>Insecta</taxon>
        <taxon>Pterygota</taxon>
        <taxon>Neoptera</taxon>
        <taxon>Endopterygota</taxon>
        <taxon>Hymenoptera</taxon>
        <taxon>Apocrita</taxon>
        <taxon>Aculeata</taxon>
        <taxon>Apoidea</taxon>
        <taxon>Anthophila</taxon>
        <taxon>Apidae</taxon>
        <taxon>Melipona</taxon>
    </lineage>
</organism>
<feature type="region of interest" description="Disordered" evidence="1">
    <location>
        <begin position="36"/>
        <end position="57"/>
    </location>
</feature>
<evidence type="ECO:0000313" key="4">
    <source>
        <dbReference type="Proteomes" id="UP001177670"/>
    </source>
</evidence>
<proteinExistence type="predicted"/>
<evidence type="ECO:0000256" key="1">
    <source>
        <dbReference type="SAM" id="MobiDB-lite"/>
    </source>
</evidence>
<keyword evidence="2" id="KW-0732">Signal</keyword>
<feature type="region of interest" description="Disordered" evidence="1">
    <location>
        <begin position="128"/>
        <end position="184"/>
    </location>
</feature>
<evidence type="ECO:0000313" key="3">
    <source>
        <dbReference type="EMBL" id="KAK1121436.1"/>
    </source>
</evidence>
<sequence>MKCNLAFCVLLLAISEPLLTHANKVVLVVPQQTRRSLGSSSWRPPPPRYRKSPHTGEVNYHKYHSSPVYYRSKKPIYETPSVPHGGNDFDQGYEHVNHVHVPYGKGISHGVSFGKGYIPYDQIKGSLSFDRERNPSSHEHKQPPEYSSPSFSSSDTDYSPSSYELPQSETFFPDPESALNYDERRNDRKKFYTSRSIEKDLLANNPIDLSAAKDQILLLQQKATDLYKSVVPQPQGGVLLPAGIPSPTIGGSKEGIVLKDTVALDEYQQKLQEMTKSWPQFLSNVATALGNSYQTQQVTAGYTTDGSGTSGLNGWSANFAQPKQGYDVKEDNVEPPHDFRTAPIQSSSYHTFSVPGNVALPVVAQAVHG</sequence>
<dbReference type="AlphaFoldDB" id="A0AA40FLL3"/>
<comment type="caution">
    <text evidence="3">The sequence shown here is derived from an EMBL/GenBank/DDBJ whole genome shotgun (WGS) entry which is preliminary data.</text>
</comment>
<evidence type="ECO:0000256" key="2">
    <source>
        <dbReference type="SAM" id="SignalP"/>
    </source>
</evidence>
<feature type="compositionally biased region" description="Basic and acidic residues" evidence="1">
    <location>
        <begin position="129"/>
        <end position="143"/>
    </location>
</feature>
<keyword evidence="4" id="KW-1185">Reference proteome</keyword>
<protein>
    <submittedName>
        <fullName evidence="3">Uncharacterized protein</fullName>
    </submittedName>
</protein>
<reference evidence="3" key="1">
    <citation type="submission" date="2021-10" db="EMBL/GenBank/DDBJ databases">
        <title>Melipona bicolor Genome sequencing and assembly.</title>
        <authorList>
            <person name="Araujo N.S."/>
            <person name="Arias M.C."/>
        </authorList>
    </citation>
    <scope>NUCLEOTIDE SEQUENCE</scope>
    <source>
        <strain evidence="3">USP_2M_L1-L4_2017</strain>
        <tissue evidence="3">Whole body</tissue>
    </source>
</reference>
<dbReference type="EMBL" id="JAHYIQ010000026">
    <property type="protein sequence ID" value="KAK1121436.1"/>
    <property type="molecule type" value="Genomic_DNA"/>
</dbReference>
<feature type="compositionally biased region" description="Low complexity" evidence="1">
    <location>
        <begin position="144"/>
        <end position="164"/>
    </location>
</feature>
<accession>A0AA40FLL3</accession>
<gene>
    <name evidence="3" type="ORF">K0M31_010238</name>
</gene>
<name>A0AA40FLL3_9HYME</name>
<feature type="signal peptide" evidence="2">
    <location>
        <begin position="1"/>
        <end position="22"/>
    </location>
</feature>
<feature type="chain" id="PRO_5041322456" evidence="2">
    <location>
        <begin position="23"/>
        <end position="369"/>
    </location>
</feature>
<dbReference type="Proteomes" id="UP001177670">
    <property type="component" value="Unassembled WGS sequence"/>
</dbReference>